<evidence type="ECO:0000256" key="1">
    <source>
        <dbReference type="SAM" id="MobiDB-lite"/>
    </source>
</evidence>
<feature type="region of interest" description="Disordered" evidence="1">
    <location>
        <begin position="1"/>
        <end position="60"/>
    </location>
</feature>
<feature type="region of interest" description="Disordered" evidence="1">
    <location>
        <begin position="97"/>
        <end position="127"/>
    </location>
</feature>
<reference evidence="2" key="1">
    <citation type="submission" date="2022-08" db="EMBL/GenBank/DDBJ databases">
        <title>Novel sulphate-reducing endosymbionts in the free-living metamonad Anaeramoeba.</title>
        <authorList>
            <person name="Jerlstrom-Hultqvist J."/>
            <person name="Cepicka I."/>
            <person name="Gallot-Lavallee L."/>
            <person name="Salas-Leiva D."/>
            <person name="Curtis B.A."/>
            <person name="Zahonova K."/>
            <person name="Pipaliya S."/>
            <person name="Dacks J."/>
            <person name="Roger A.J."/>
        </authorList>
    </citation>
    <scope>NUCLEOTIDE SEQUENCE</scope>
    <source>
        <strain evidence="2">Busselton2</strain>
    </source>
</reference>
<accession>A0AAV7ZJ13</accession>
<evidence type="ECO:0000313" key="2">
    <source>
        <dbReference type="EMBL" id="KAJ3442013.1"/>
    </source>
</evidence>
<dbReference type="AlphaFoldDB" id="A0AAV7ZJ13"/>
<gene>
    <name evidence="2" type="ORF">M0812_14035</name>
</gene>
<evidence type="ECO:0000313" key="3">
    <source>
        <dbReference type="Proteomes" id="UP001146793"/>
    </source>
</evidence>
<name>A0AAV7ZJ13_9EUKA</name>
<organism evidence="2 3">
    <name type="scientific">Anaeramoeba flamelloides</name>
    <dbReference type="NCBI Taxonomy" id="1746091"/>
    <lineage>
        <taxon>Eukaryota</taxon>
        <taxon>Metamonada</taxon>
        <taxon>Anaeramoebidae</taxon>
        <taxon>Anaeramoeba</taxon>
    </lineage>
</organism>
<feature type="compositionally biased region" description="Basic residues" evidence="1">
    <location>
        <begin position="16"/>
        <end position="57"/>
    </location>
</feature>
<sequence>MSSIFEQKTKRDSKQKSTKKFGIFLRKKRKKSKKQTKTKTGKIKRAFRKKLKGRTRKEKSAVTALFVLSTKKKQKKDQQENKKKNLQLLQKLENGLNSSKRTQQQQEQQQEQGQGHIQEQGQQQQNNEGEVNVNHLRSLYTQYNKPVANKKTQKHQPQNQELDCDFLTHRMNRQVKNITEDTTSTYDQFGDETYDDSLSEDLPSASNEEFFSFAKKTNEFEIDLGYDNVSEEEMESLGDEIEIQFGSMQNEENVHHLIFPEKFSFVSNSYAKPTCYPKEYLFGKF</sequence>
<proteinExistence type="predicted"/>
<protein>
    <submittedName>
        <fullName evidence="2">Uncharacterized protein</fullName>
    </submittedName>
</protein>
<comment type="caution">
    <text evidence="2">The sequence shown here is derived from an EMBL/GenBank/DDBJ whole genome shotgun (WGS) entry which is preliminary data.</text>
</comment>
<dbReference type="Proteomes" id="UP001146793">
    <property type="component" value="Unassembled WGS sequence"/>
</dbReference>
<dbReference type="EMBL" id="JANTQA010000029">
    <property type="protein sequence ID" value="KAJ3442013.1"/>
    <property type="molecule type" value="Genomic_DNA"/>
</dbReference>